<feature type="domain" description="RRM" evidence="2">
    <location>
        <begin position="53"/>
        <end position="155"/>
    </location>
</feature>
<dbReference type="InterPro" id="IPR012677">
    <property type="entry name" value="Nucleotide-bd_a/b_plait_sf"/>
</dbReference>
<proteinExistence type="predicted"/>
<evidence type="ECO:0000259" key="2">
    <source>
        <dbReference type="PROSITE" id="PS50102"/>
    </source>
</evidence>
<reference evidence="3" key="1">
    <citation type="submission" date="2020-05" db="EMBL/GenBank/DDBJ databases">
        <title>Phylogenomic resolution of chytrid fungi.</title>
        <authorList>
            <person name="Stajich J.E."/>
            <person name="Amses K."/>
            <person name="Simmons R."/>
            <person name="Seto K."/>
            <person name="Myers J."/>
            <person name="Bonds A."/>
            <person name="Quandt C.A."/>
            <person name="Barry K."/>
            <person name="Liu P."/>
            <person name="Grigoriev I."/>
            <person name="Longcore J.E."/>
            <person name="James T.Y."/>
        </authorList>
    </citation>
    <scope>NUCLEOTIDE SEQUENCE</scope>
    <source>
        <strain evidence="3">JEL0379</strain>
    </source>
</reference>
<dbReference type="Gene3D" id="3.30.70.330">
    <property type="match status" value="3"/>
</dbReference>
<dbReference type="PANTHER" id="PTHR48034">
    <property type="entry name" value="TRANSFORMER-2 SEX-DETERMINING PROTEIN-RELATED"/>
    <property type="match status" value="1"/>
</dbReference>
<keyword evidence="1" id="KW-0694">RNA-binding</keyword>
<sequence>MLLNVKVLKDWLNRPYAFVQFKDTSDAKRALVEAHNTMLHGRYIRVEQARVNRTLFVAKFTKTIGDVRDPSEIKSHVMRILEAYGPIEDLTVLQNYQTGRSKGCGFVKFCYREDAIKAFMGLRASYKWVAEWAANLDRGNVDVDHMSIFVGQLNQTEVTTELLEKKFGQYGEIVSLQLVNRYPEGVGTRPAFAFIKYEDEEAASEAVHNENSKLWLGRSIRVQYRETGDFRMMRPIFGQEIGGPPYLTHRGQKMLPYSAGAGQTFAAAKPPTSASYAYRGNRAGYNIENPRIDAEYQVMPQENGLNHSPYGQYPVFYSINPYEPAQRPPGTYGAYELYTIAQPPGGGAYYVPPAPQQRQQFGQPGQVAGTARFRPRGKQHLQAMQYQVPVPQQLAYAPITAAPPQVPPSCAASAPATVFYPSP</sequence>
<comment type="caution">
    <text evidence="3">The sequence shown here is derived from an EMBL/GenBank/DDBJ whole genome shotgun (WGS) entry which is preliminary data.</text>
</comment>
<accession>A0AAD5TM27</accession>
<evidence type="ECO:0000256" key="1">
    <source>
        <dbReference type="PROSITE-ProRule" id="PRU00176"/>
    </source>
</evidence>
<dbReference type="AlphaFoldDB" id="A0AAD5TM27"/>
<dbReference type="InterPro" id="IPR035979">
    <property type="entry name" value="RBD_domain_sf"/>
</dbReference>
<dbReference type="Pfam" id="PF00076">
    <property type="entry name" value="RRM_1"/>
    <property type="match status" value="3"/>
</dbReference>
<dbReference type="EMBL" id="JADGJQ010000015">
    <property type="protein sequence ID" value="KAJ3180669.1"/>
    <property type="molecule type" value="Genomic_DNA"/>
</dbReference>
<keyword evidence="4" id="KW-1185">Reference proteome</keyword>
<dbReference type="PROSITE" id="PS50102">
    <property type="entry name" value="RRM"/>
    <property type="match status" value="3"/>
</dbReference>
<dbReference type="GO" id="GO:0003723">
    <property type="term" value="F:RNA binding"/>
    <property type="evidence" value="ECO:0007669"/>
    <property type="project" value="UniProtKB-UniRule"/>
</dbReference>
<dbReference type="SUPFAM" id="SSF54928">
    <property type="entry name" value="RNA-binding domain, RBD"/>
    <property type="match status" value="2"/>
</dbReference>
<dbReference type="InterPro" id="IPR000504">
    <property type="entry name" value="RRM_dom"/>
</dbReference>
<evidence type="ECO:0000313" key="4">
    <source>
        <dbReference type="Proteomes" id="UP001212152"/>
    </source>
</evidence>
<evidence type="ECO:0000313" key="3">
    <source>
        <dbReference type="EMBL" id="KAJ3180669.1"/>
    </source>
</evidence>
<dbReference type="SMART" id="SM00360">
    <property type="entry name" value="RRM"/>
    <property type="match status" value="2"/>
</dbReference>
<feature type="domain" description="RRM" evidence="2">
    <location>
        <begin position="1"/>
        <end position="51"/>
    </location>
</feature>
<organism evidence="3 4">
    <name type="scientific">Geranomyces variabilis</name>
    <dbReference type="NCBI Taxonomy" id="109894"/>
    <lineage>
        <taxon>Eukaryota</taxon>
        <taxon>Fungi</taxon>
        <taxon>Fungi incertae sedis</taxon>
        <taxon>Chytridiomycota</taxon>
        <taxon>Chytridiomycota incertae sedis</taxon>
        <taxon>Chytridiomycetes</taxon>
        <taxon>Spizellomycetales</taxon>
        <taxon>Powellomycetaceae</taxon>
        <taxon>Geranomyces</taxon>
    </lineage>
</organism>
<name>A0AAD5TM27_9FUNG</name>
<dbReference type="InterPro" id="IPR050441">
    <property type="entry name" value="RBM"/>
</dbReference>
<feature type="domain" description="RRM" evidence="2">
    <location>
        <begin position="146"/>
        <end position="227"/>
    </location>
</feature>
<dbReference type="Proteomes" id="UP001212152">
    <property type="component" value="Unassembled WGS sequence"/>
</dbReference>
<protein>
    <recommendedName>
        <fullName evidence="2">RRM domain-containing protein</fullName>
    </recommendedName>
</protein>
<gene>
    <name evidence="3" type="ORF">HDU87_001782</name>
</gene>